<name>A0A6A6T6U0_9PLEO</name>
<proteinExistence type="predicted"/>
<evidence type="ECO:0000313" key="2">
    <source>
        <dbReference type="EMBL" id="KAF2655745.1"/>
    </source>
</evidence>
<gene>
    <name evidence="2" type="ORF">K491DRAFT_598333</name>
</gene>
<dbReference type="OrthoDB" id="3469466at2759"/>
<evidence type="ECO:0000313" key="3">
    <source>
        <dbReference type="Proteomes" id="UP000799324"/>
    </source>
</evidence>
<sequence length="394" mass="46229">MSVEAHLQIINSSLQERIRYADFPQFPQLPKELRCQIWRHALQRYRIIDILLTLAHQASGFQRFLPDAELIPIPSASERSYRVISDGFQVLSKFLRVNREARDETLRFYRVHIPCHLTREDIHKRDGVPGTLYFNPEYDTLRLNSEFNFKHTVIEFMHHLKTTYDPKHIGLLKIVISKNLGAHVDFHDLRPEDVEQEVRDAVVETLQQLEEVFFLSTTRVGRANFGPVLTHDDHDGSHYDRSLPILPRTPNYERLPHDPRPIAKNLESTQINRPESRLWFDLLGRWRIGSTRTSYRIMLAYDPYVRCFDQESAARLLKKEEAQWRDGDHIAIGRKCTKCDNEESAKAMKAAFGFWSLPLQALSPETRSFMHPYVGARYYDISGHWPELWLGRLN</sequence>
<dbReference type="PANTHER" id="PTHR35910:SF1">
    <property type="entry name" value="2EXR DOMAIN-CONTAINING PROTEIN"/>
    <property type="match status" value="1"/>
</dbReference>
<dbReference type="AlphaFoldDB" id="A0A6A6T6U0"/>
<dbReference type="PANTHER" id="PTHR35910">
    <property type="entry name" value="2EXR DOMAIN-CONTAINING PROTEIN"/>
    <property type="match status" value="1"/>
</dbReference>
<dbReference type="Proteomes" id="UP000799324">
    <property type="component" value="Unassembled WGS sequence"/>
</dbReference>
<dbReference type="InterPro" id="IPR045518">
    <property type="entry name" value="2EXR"/>
</dbReference>
<keyword evidence="3" id="KW-1185">Reference proteome</keyword>
<organism evidence="2 3">
    <name type="scientific">Lophiostoma macrostomum CBS 122681</name>
    <dbReference type="NCBI Taxonomy" id="1314788"/>
    <lineage>
        <taxon>Eukaryota</taxon>
        <taxon>Fungi</taxon>
        <taxon>Dikarya</taxon>
        <taxon>Ascomycota</taxon>
        <taxon>Pezizomycotina</taxon>
        <taxon>Dothideomycetes</taxon>
        <taxon>Pleosporomycetidae</taxon>
        <taxon>Pleosporales</taxon>
        <taxon>Lophiostomataceae</taxon>
        <taxon>Lophiostoma</taxon>
    </lineage>
</organism>
<accession>A0A6A6T6U0</accession>
<evidence type="ECO:0000259" key="1">
    <source>
        <dbReference type="Pfam" id="PF20150"/>
    </source>
</evidence>
<dbReference type="Pfam" id="PF20150">
    <property type="entry name" value="2EXR"/>
    <property type="match status" value="1"/>
</dbReference>
<protein>
    <recommendedName>
        <fullName evidence="1">2EXR domain-containing protein</fullName>
    </recommendedName>
</protein>
<reference evidence="2" key="1">
    <citation type="journal article" date="2020" name="Stud. Mycol.">
        <title>101 Dothideomycetes genomes: a test case for predicting lifestyles and emergence of pathogens.</title>
        <authorList>
            <person name="Haridas S."/>
            <person name="Albert R."/>
            <person name="Binder M."/>
            <person name="Bloem J."/>
            <person name="Labutti K."/>
            <person name="Salamov A."/>
            <person name="Andreopoulos B."/>
            <person name="Baker S."/>
            <person name="Barry K."/>
            <person name="Bills G."/>
            <person name="Bluhm B."/>
            <person name="Cannon C."/>
            <person name="Castanera R."/>
            <person name="Culley D."/>
            <person name="Daum C."/>
            <person name="Ezra D."/>
            <person name="Gonzalez J."/>
            <person name="Henrissat B."/>
            <person name="Kuo A."/>
            <person name="Liang C."/>
            <person name="Lipzen A."/>
            <person name="Lutzoni F."/>
            <person name="Magnuson J."/>
            <person name="Mondo S."/>
            <person name="Nolan M."/>
            <person name="Ohm R."/>
            <person name="Pangilinan J."/>
            <person name="Park H.-J."/>
            <person name="Ramirez L."/>
            <person name="Alfaro M."/>
            <person name="Sun H."/>
            <person name="Tritt A."/>
            <person name="Yoshinaga Y."/>
            <person name="Zwiers L.-H."/>
            <person name="Turgeon B."/>
            <person name="Goodwin S."/>
            <person name="Spatafora J."/>
            <person name="Crous P."/>
            <person name="Grigoriev I."/>
        </authorList>
    </citation>
    <scope>NUCLEOTIDE SEQUENCE</scope>
    <source>
        <strain evidence="2">CBS 122681</strain>
    </source>
</reference>
<feature type="domain" description="2EXR" evidence="1">
    <location>
        <begin position="23"/>
        <end position="141"/>
    </location>
</feature>
<dbReference type="EMBL" id="MU004345">
    <property type="protein sequence ID" value="KAF2655745.1"/>
    <property type="molecule type" value="Genomic_DNA"/>
</dbReference>